<feature type="transmembrane region" description="Helical" evidence="6">
    <location>
        <begin position="483"/>
        <end position="507"/>
    </location>
</feature>
<evidence type="ECO:0000256" key="6">
    <source>
        <dbReference type="SAM" id="Phobius"/>
    </source>
</evidence>
<dbReference type="RefSeq" id="WP_121647664.1">
    <property type="nucleotide sequence ID" value="NZ_RCUX01000003.1"/>
</dbReference>
<dbReference type="InterPro" id="IPR004477">
    <property type="entry name" value="ComEC_N"/>
</dbReference>
<feature type="transmembrane region" description="Helical" evidence="6">
    <location>
        <begin position="375"/>
        <end position="392"/>
    </location>
</feature>
<evidence type="ECO:0000256" key="1">
    <source>
        <dbReference type="ARBA" id="ARBA00004651"/>
    </source>
</evidence>
<protein>
    <submittedName>
        <fullName evidence="8">ComEC/Rec2 family competence protein</fullName>
    </submittedName>
</protein>
<evidence type="ECO:0000313" key="8">
    <source>
        <dbReference type="EMBL" id="RLP76854.1"/>
    </source>
</evidence>
<dbReference type="AlphaFoldDB" id="A0A3L7A9Y1"/>
<dbReference type="OrthoDB" id="7177610at2"/>
<sequence>MSGHKTSRPARFARRASIGERNLWGLLDPGRLPGATRLLPALIAVWGICLALPLASARTAELVAIGICTVAVLAMAIGWVRGRNRLRRTRAMGEVSAPEGRELEAEDLASVRRIIRTAVVATLVFVAPASSLTIAAEAAHSASDALTTLLSELPDGRKTLPPRDGYAAAPAGAPSFALNVRTSGRPRTLAPGFSGEPRWLVAARTETVRGEPSDVPVLLIAADLASVRPGTALEIDATVRPTDPGTREIAWVSARSQRVLPEAGERTPLALLTDGLDGLRIGLVRAAAPLPGSSGTLLPGLAIGETSELPEDLDQAMRDTGLTHLVAVSGANCAVVIAGASWLAALLGAGRRLRIAIGLGALGGFVLLVGPDPSVLRAAVMATIVLIFLIGGRPGRGFPVLCTAATLLLLIDPGLARDFGFALSVAATAGILLLSAPLTALLSRWLPGWLSLALALPLAAQLACGPILILLRPEISLTAIPANFLAAPAAPIATVLGLLACLAQALWLPAGIAFAWVAWLPTAWIIAVARTLSALPGTQLPWLPGLVGALCLLLVTALLLGLLLHRARRLRWGVSLAMTLALVTAIAILPGHLARAGVPRSWTIAACDVGQGDAILVRSSGRTALIDAGPDPEVLAGCLSLLGVSRIDLFVLTHFDADHAGGISAIAGRVDTALIAAPRTPGNVETARSLGAGTTVAREGDSGTLGTLRWNVFWPPAPRAVPAKQNGAGHTSGDLPGLDMSPNDAGVVWGFRGEGMSAVFLADLGAGAQSMLLPVLTEWGLAPGTDIVKVAHHGSADQDPELYRAIRPRFALISVGARNGYGHPRREIIEVLARGNVRTGRTDIDGTVLILNTPDGPRLSYVGMERGK</sequence>
<dbReference type="InterPro" id="IPR052159">
    <property type="entry name" value="Competence_DNA_uptake"/>
</dbReference>
<dbReference type="PANTHER" id="PTHR30619:SF1">
    <property type="entry name" value="RECOMBINATION PROTEIN 2"/>
    <property type="match status" value="1"/>
</dbReference>
<feature type="transmembrane region" description="Helical" evidence="6">
    <location>
        <begin position="398"/>
        <end position="415"/>
    </location>
</feature>
<dbReference type="Proteomes" id="UP000272503">
    <property type="component" value="Unassembled WGS sequence"/>
</dbReference>
<dbReference type="PANTHER" id="PTHR30619">
    <property type="entry name" value="DNA INTERNALIZATION/COMPETENCE PROTEIN COMEC/REC2"/>
    <property type="match status" value="1"/>
</dbReference>
<feature type="transmembrane region" description="Helical" evidence="6">
    <location>
        <begin position="422"/>
        <end position="443"/>
    </location>
</feature>
<dbReference type="EMBL" id="RCUX01000003">
    <property type="protein sequence ID" value="RLP76854.1"/>
    <property type="molecule type" value="Genomic_DNA"/>
</dbReference>
<feature type="domain" description="Metallo-beta-lactamase" evidence="7">
    <location>
        <begin position="611"/>
        <end position="792"/>
    </location>
</feature>
<comment type="subcellular location">
    <subcellularLocation>
        <location evidence="1">Cell membrane</location>
        <topology evidence="1">Multi-pass membrane protein</topology>
    </subcellularLocation>
</comment>
<dbReference type="GO" id="GO:0005886">
    <property type="term" value="C:plasma membrane"/>
    <property type="evidence" value="ECO:0007669"/>
    <property type="project" value="UniProtKB-SubCell"/>
</dbReference>
<feature type="transmembrane region" description="Helical" evidence="6">
    <location>
        <begin position="62"/>
        <end position="80"/>
    </location>
</feature>
<comment type="caution">
    <text evidence="8">The sequence shown here is derived from an EMBL/GenBank/DDBJ whole genome shotgun (WGS) entry which is preliminary data.</text>
</comment>
<name>A0A3L7A9Y1_9MICO</name>
<dbReference type="NCBIfam" id="TIGR00360">
    <property type="entry name" value="ComEC_N-term"/>
    <property type="match status" value="1"/>
</dbReference>
<evidence type="ECO:0000313" key="9">
    <source>
        <dbReference type="Proteomes" id="UP000272503"/>
    </source>
</evidence>
<feature type="transmembrane region" description="Helical" evidence="6">
    <location>
        <begin position="542"/>
        <end position="564"/>
    </location>
</feature>
<keyword evidence="3 6" id="KW-0812">Transmembrane</keyword>
<evidence type="ECO:0000256" key="2">
    <source>
        <dbReference type="ARBA" id="ARBA00022475"/>
    </source>
</evidence>
<feature type="transmembrane region" description="Helical" evidence="6">
    <location>
        <begin position="325"/>
        <end position="347"/>
    </location>
</feature>
<dbReference type="InterPro" id="IPR001279">
    <property type="entry name" value="Metallo-B-lactamas"/>
</dbReference>
<feature type="transmembrane region" description="Helical" evidence="6">
    <location>
        <begin position="449"/>
        <end position="471"/>
    </location>
</feature>
<keyword evidence="5 6" id="KW-0472">Membrane</keyword>
<accession>A0A3L7A9Y1</accession>
<evidence type="ECO:0000256" key="4">
    <source>
        <dbReference type="ARBA" id="ARBA00022989"/>
    </source>
</evidence>
<keyword evidence="2" id="KW-1003">Cell membrane</keyword>
<evidence type="ECO:0000256" key="5">
    <source>
        <dbReference type="ARBA" id="ARBA00023136"/>
    </source>
</evidence>
<dbReference type="Gene3D" id="3.60.15.10">
    <property type="entry name" value="Ribonuclease Z/Hydroxyacylglutathione hydrolase-like"/>
    <property type="match status" value="1"/>
</dbReference>
<dbReference type="SMART" id="SM00849">
    <property type="entry name" value="Lactamase_B"/>
    <property type="match status" value="1"/>
</dbReference>
<dbReference type="SUPFAM" id="SSF56281">
    <property type="entry name" value="Metallo-hydrolase/oxidoreductase"/>
    <property type="match status" value="1"/>
</dbReference>
<keyword evidence="4 6" id="KW-1133">Transmembrane helix</keyword>
<dbReference type="Pfam" id="PF03772">
    <property type="entry name" value="Competence"/>
    <property type="match status" value="1"/>
</dbReference>
<dbReference type="Pfam" id="PF00753">
    <property type="entry name" value="Lactamase_B"/>
    <property type="match status" value="1"/>
</dbReference>
<reference evidence="8 9" key="1">
    <citation type="submission" date="2018-10" db="EMBL/GenBank/DDBJ databases">
        <authorList>
            <person name="Li J."/>
        </authorList>
    </citation>
    <scope>NUCLEOTIDE SEQUENCE [LARGE SCALE GENOMIC DNA]</scope>
    <source>
        <strain evidence="8 9">IF 016277</strain>
    </source>
</reference>
<feature type="transmembrane region" description="Helical" evidence="6">
    <location>
        <begin position="513"/>
        <end position="535"/>
    </location>
</feature>
<feature type="transmembrane region" description="Helical" evidence="6">
    <location>
        <begin position="38"/>
        <end position="56"/>
    </location>
</feature>
<gene>
    <name evidence="8" type="ORF">D9V32_04240</name>
</gene>
<evidence type="ECO:0000259" key="7">
    <source>
        <dbReference type="SMART" id="SM00849"/>
    </source>
</evidence>
<organism evidence="8 9">
    <name type="scientific">Mycetocola tolaasinivorans</name>
    <dbReference type="NCBI Taxonomy" id="76635"/>
    <lineage>
        <taxon>Bacteria</taxon>
        <taxon>Bacillati</taxon>
        <taxon>Actinomycetota</taxon>
        <taxon>Actinomycetes</taxon>
        <taxon>Micrococcales</taxon>
        <taxon>Microbacteriaceae</taxon>
        <taxon>Mycetocola</taxon>
    </lineage>
</organism>
<evidence type="ECO:0000256" key="3">
    <source>
        <dbReference type="ARBA" id="ARBA00022692"/>
    </source>
</evidence>
<keyword evidence="9" id="KW-1185">Reference proteome</keyword>
<feature type="transmembrane region" description="Helical" evidence="6">
    <location>
        <begin position="570"/>
        <end position="590"/>
    </location>
</feature>
<proteinExistence type="predicted"/>
<feature type="transmembrane region" description="Helical" evidence="6">
    <location>
        <begin position="353"/>
        <end position="370"/>
    </location>
</feature>
<dbReference type="InterPro" id="IPR036866">
    <property type="entry name" value="RibonucZ/Hydroxyglut_hydro"/>
</dbReference>